<evidence type="ECO:0000313" key="6">
    <source>
        <dbReference type="Proteomes" id="UP000192247"/>
    </source>
</evidence>
<dbReference type="PRINTS" id="PR00258">
    <property type="entry name" value="SPERACTRCPTR"/>
</dbReference>
<accession>A0A1V9Y001</accession>
<dbReference type="PROSITE" id="PS50287">
    <property type="entry name" value="SRCR_2"/>
    <property type="match status" value="1"/>
</dbReference>
<gene>
    <name evidence="5" type="ORF">BIW11_00211</name>
</gene>
<comment type="caution">
    <text evidence="5">The sequence shown here is derived from an EMBL/GenBank/DDBJ whole genome shotgun (WGS) entry which is preliminary data.</text>
</comment>
<reference evidence="5 6" key="1">
    <citation type="journal article" date="2017" name="Gigascience">
        <title>Draft genome of the honey bee ectoparasitic mite, Tropilaelaps mercedesae, is shaped by the parasitic life history.</title>
        <authorList>
            <person name="Dong X."/>
            <person name="Armstrong S.D."/>
            <person name="Xia D."/>
            <person name="Makepeace B.L."/>
            <person name="Darby A.C."/>
            <person name="Kadowaki T."/>
        </authorList>
    </citation>
    <scope>NUCLEOTIDE SEQUENCE [LARGE SCALE GENOMIC DNA]</scope>
    <source>
        <strain evidence="5">Wuxi-XJTLU</strain>
    </source>
</reference>
<keyword evidence="3" id="KW-0732">Signal</keyword>
<dbReference type="STRING" id="418985.A0A1V9Y001"/>
<dbReference type="EMBL" id="MNPL01001580">
    <property type="protein sequence ID" value="OQR79023.1"/>
    <property type="molecule type" value="Genomic_DNA"/>
</dbReference>
<feature type="signal peptide" evidence="3">
    <location>
        <begin position="1"/>
        <end position="40"/>
    </location>
</feature>
<evidence type="ECO:0000313" key="5">
    <source>
        <dbReference type="EMBL" id="OQR79023.1"/>
    </source>
</evidence>
<dbReference type="Pfam" id="PF00530">
    <property type="entry name" value="SRCR"/>
    <property type="match status" value="1"/>
</dbReference>
<evidence type="ECO:0000259" key="4">
    <source>
        <dbReference type="PROSITE" id="PS50287"/>
    </source>
</evidence>
<evidence type="ECO:0000256" key="3">
    <source>
        <dbReference type="SAM" id="SignalP"/>
    </source>
</evidence>
<protein>
    <submittedName>
        <fullName evidence="5">Lysyl oxidase2-like</fullName>
    </submittedName>
</protein>
<feature type="chain" id="PRO_5013343041" evidence="3">
    <location>
        <begin position="41"/>
        <end position="108"/>
    </location>
</feature>
<keyword evidence="1" id="KW-1015">Disulfide bond</keyword>
<dbReference type="SUPFAM" id="SSF56487">
    <property type="entry name" value="SRCR-like"/>
    <property type="match status" value="1"/>
</dbReference>
<organism evidence="5 6">
    <name type="scientific">Tropilaelaps mercedesae</name>
    <dbReference type="NCBI Taxonomy" id="418985"/>
    <lineage>
        <taxon>Eukaryota</taxon>
        <taxon>Metazoa</taxon>
        <taxon>Ecdysozoa</taxon>
        <taxon>Arthropoda</taxon>
        <taxon>Chelicerata</taxon>
        <taxon>Arachnida</taxon>
        <taxon>Acari</taxon>
        <taxon>Parasitiformes</taxon>
        <taxon>Mesostigmata</taxon>
        <taxon>Gamasina</taxon>
        <taxon>Dermanyssoidea</taxon>
        <taxon>Laelapidae</taxon>
        <taxon>Tropilaelaps</taxon>
    </lineage>
</organism>
<proteinExistence type="predicted"/>
<name>A0A1V9Y001_9ACAR</name>
<feature type="domain" description="SRCR" evidence="4">
    <location>
        <begin position="46"/>
        <end position="108"/>
    </location>
</feature>
<dbReference type="InterPro" id="IPR001190">
    <property type="entry name" value="SRCR"/>
</dbReference>
<dbReference type="AlphaFoldDB" id="A0A1V9Y001"/>
<sequence>MSETSVSSAAEPPSAQIFMGRTLPMLFLCVLCCLVGYAEAAKEGDLRLSIGSRLTTHEGQGNVEIFHKGQWGSICDDEWDEAEGRVVCRQLGFKTVDVVTHDGEFGAG</sequence>
<keyword evidence="6" id="KW-1185">Reference proteome</keyword>
<feature type="non-terminal residue" evidence="5">
    <location>
        <position position="108"/>
    </location>
</feature>
<dbReference type="Proteomes" id="UP000192247">
    <property type="component" value="Unassembled WGS sequence"/>
</dbReference>
<dbReference type="InterPro" id="IPR036772">
    <property type="entry name" value="SRCR-like_dom_sf"/>
</dbReference>
<dbReference type="GO" id="GO:0016020">
    <property type="term" value="C:membrane"/>
    <property type="evidence" value="ECO:0007669"/>
    <property type="project" value="InterPro"/>
</dbReference>
<dbReference type="InParanoid" id="A0A1V9Y001"/>
<dbReference type="PANTHER" id="PTHR48071">
    <property type="entry name" value="SRCR DOMAIN-CONTAINING PROTEIN"/>
    <property type="match status" value="1"/>
</dbReference>
<dbReference type="PANTHER" id="PTHR48071:SF28">
    <property type="entry name" value="SRCR DOMAIN-CONTAINING PROTEIN"/>
    <property type="match status" value="1"/>
</dbReference>
<dbReference type="Gene3D" id="3.10.250.10">
    <property type="entry name" value="SRCR-like domain"/>
    <property type="match status" value="1"/>
</dbReference>
<evidence type="ECO:0000256" key="2">
    <source>
        <dbReference type="PROSITE-ProRule" id="PRU00196"/>
    </source>
</evidence>
<comment type="caution">
    <text evidence="2">Lacks conserved residue(s) required for the propagation of feature annotation.</text>
</comment>
<dbReference type="SMART" id="SM00202">
    <property type="entry name" value="SR"/>
    <property type="match status" value="1"/>
</dbReference>
<evidence type="ECO:0000256" key="1">
    <source>
        <dbReference type="ARBA" id="ARBA00023157"/>
    </source>
</evidence>
<dbReference type="OrthoDB" id="6477838at2759"/>